<feature type="compositionally biased region" description="Pro residues" evidence="1">
    <location>
        <begin position="98"/>
        <end position="109"/>
    </location>
</feature>
<feature type="compositionally biased region" description="Pro residues" evidence="1">
    <location>
        <begin position="68"/>
        <end position="79"/>
    </location>
</feature>
<dbReference type="GeneID" id="118427960"/>
<feature type="compositionally biased region" description="Low complexity" evidence="1">
    <location>
        <begin position="49"/>
        <end position="67"/>
    </location>
</feature>
<evidence type="ECO:0000313" key="3">
    <source>
        <dbReference type="RefSeq" id="XP_035693820.1"/>
    </source>
</evidence>
<sequence length="277" mass="29298">MIRPQRHAPPPPPPPVPAQTAAPPEPDQGQQAAQTGTGGLVLPQPQAPPVQEQAAVVPPVPGQQAQAPPAPVPPPPGPPVQAQASVVPPVPGQQAQAPPAPVPPPPGPPVQAQATVVPPVPGQQAQGGLQEIGSVVNQLQQQLKDMAEANLTPPTHSAGFQAYPYLVSQDRATNTAPHAAFVKKSERGMSEEIKAFCACKRAALDRDYVLRSNSKEVRKAAEMVGEGRHVPGQLQLHQFCMKMKGARGPRGRSANVRTQKVDKEMTIDNRFYSTRIE</sequence>
<name>A0A9J7M732_BRAFL</name>
<protein>
    <submittedName>
        <fullName evidence="3">Inverted formin-2-like</fullName>
    </submittedName>
</protein>
<feature type="region of interest" description="Disordered" evidence="1">
    <location>
        <begin position="1"/>
        <end position="126"/>
    </location>
</feature>
<feature type="compositionally biased region" description="Pro residues" evidence="1">
    <location>
        <begin position="7"/>
        <end position="17"/>
    </location>
</feature>
<dbReference type="Proteomes" id="UP000001554">
    <property type="component" value="Chromosome 12"/>
</dbReference>
<feature type="compositionally biased region" description="Low complexity" evidence="1">
    <location>
        <begin position="110"/>
        <end position="126"/>
    </location>
</feature>
<proteinExistence type="predicted"/>
<accession>A0A9J7M732</accession>
<reference evidence="3" key="2">
    <citation type="submission" date="2025-08" db="UniProtKB">
        <authorList>
            <consortium name="RefSeq"/>
        </authorList>
    </citation>
    <scope>IDENTIFICATION</scope>
    <source>
        <strain evidence="3">S238N-H82</strain>
        <tissue evidence="3">Testes</tissue>
    </source>
</reference>
<keyword evidence="2" id="KW-1185">Reference proteome</keyword>
<reference evidence="2" key="1">
    <citation type="journal article" date="2020" name="Nat. Ecol. Evol.">
        <title>Deeply conserved synteny resolves early events in vertebrate evolution.</title>
        <authorList>
            <person name="Simakov O."/>
            <person name="Marletaz F."/>
            <person name="Yue J.X."/>
            <person name="O'Connell B."/>
            <person name="Jenkins J."/>
            <person name="Brandt A."/>
            <person name="Calef R."/>
            <person name="Tung C.H."/>
            <person name="Huang T.K."/>
            <person name="Schmutz J."/>
            <person name="Satoh N."/>
            <person name="Yu J.K."/>
            <person name="Putnam N.H."/>
            <person name="Green R.E."/>
            <person name="Rokhsar D.S."/>
        </authorList>
    </citation>
    <scope>NUCLEOTIDE SEQUENCE [LARGE SCALE GENOMIC DNA]</scope>
    <source>
        <strain evidence="2">S238N-H82</strain>
    </source>
</reference>
<gene>
    <name evidence="3" type="primary">LOC118427960</name>
</gene>
<evidence type="ECO:0000256" key="1">
    <source>
        <dbReference type="SAM" id="MobiDB-lite"/>
    </source>
</evidence>
<organism evidence="2 3">
    <name type="scientific">Branchiostoma floridae</name>
    <name type="common">Florida lancelet</name>
    <name type="synonym">Amphioxus</name>
    <dbReference type="NCBI Taxonomy" id="7739"/>
    <lineage>
        <taxon>Eukaryota</taxon>
        <taxon>Metazoa</taxon>
        <taxon>Chordata</taxon>
        <taxon>Cephalochordata</taxon>
        <taxon>Leptocardii</taxon>
        <taxon>Amphioxiformes</taxon>
        <taxon>Branchiostomatidae</taxon>
        <taxon>Branchiostoma</taxon>
    </lineage>
</organism>
<feature type="compositionally biased region" description="Low complexity" evidence="1">
    <location>
        <begin position="18"/>
        <end position="35"/>
    </location>
</feature>
<dbReference type="KEGG" id="bfo:118427960"/>
<dbReference type="RefSeq" id="XP_035693820.1">
    <property type="nucleotide sequence ID" value="XM_035837927.1"/>
</dbReference>
<evidence type="ECO:0000313" key="2">
    <source>
        <dbReference type="Proteomes" id="UP000001554"/>
    </source>
</evidence>
<dbReference type="AlphaFoldDB" id="A0A9J7M732"/>
<feature type="compositionally biased region" description="Low complexity" evidence="1">
    <location>
        <begin position="80"/>
        <end position="97"/>
    </location>
</feature>